<name>A0A0N8GRZ2_9CHLR</name>
<proteinExistence type="predicted"/>
<comment type="caution">
    <text evidence="1">The sequence shown here is derived from an EMBL/GenBank/DDBJ whole genome shotgun (WGS) entry which is preliminary data.</text>
</comment>
<reference evidence="1 2" key="1">
    <citation type="submission" date="2015-07" db="EMBL/GenBank/DDBJ databases">
        <title>Whole genome sequence of Ardenticatena maritima DSM 23922.</title>
        <authorList>
            <person name="Hemp J."/>
            <person name="Ward L.M."/>
            <person name="Pace L.A."/>
            <person name="Fischer W.W."/>
        </authorList>
    </citation>
    <scope>NUCLEOTIDE SEQUENCE [LARGE SCALE GENOMIC DNA]</scope>
    <source>
        <strain evidence="1 2">110S</strain>
    </source>
</reference>
<evidence type="ECO:0000313" key="2">
    <source>
        <dbReference type="Proteomes" id="UP000050502"/>
    </source>
</evidence>
<sequence length="61" mass="6997">MPLRALLVFVNFQAPYCGRVWMGCKWTSKARQLHLTAGMRGIYFFDAPHIPRGGIFDKKTP</sequence>
<dbReference type="Proteomes" id="UP000050502">
    <property type="component" value="Unassembled WGS sequence"/>
</dbReference>
<protein>
    <submittedName>
        <fullName evidence="1">Uncharacterized protein</fullName>
    </submittedName>
</protein>
<gene>
    <name evidence="1" type="ORF">SE16_09905</name>
</gene>
<dbReference type="AlphaFoldDB" id="A0A0N8GRZ2"/>
<evidence type="ECO:0000313" key="1">
    <source>
        <dbReference type="EMBL" id="KPL87850.1"/>
    </source>
</evidence>
<organism evidence="1 2">
    <name type="scientific">Ardenticatena maritima</name>
    <dbReference type="NCBI Taxonomy" id="872965"/>
    <lineage>
        <taxon>Bacteria</taxon>
        <taxon>Bacillati</taxon>
        <taxon>Chloroflexota</taxon>
        <taxon>Ardenticatenia</taxon>
        <taxon>Ardenticatenales</taxon>
        <taxon>Ardenticatenaceae</taxon>
        <taxon>Ardenticatena</taxon>
    </lineage>
</organism>
<dbReference type="EMBL" id="LGKN01000005">
    <property type="protein sequence ID" value="KPL87850.1"/>
    <property type="molecule type" value="Genomic_DNA"/>
</dbReference>
<accession>A0A0N8GRZ2</accession>